<protein>
    <submittedName>
        <fullName evidence="1">Xpo1 protein</fullName>
    </submittedName>
</protein>
<name>A0A812GXT4_9DINO</name>
<gene>
    <name evidence="1" type="primary">Xpo1</name>
    <name evidence="1" type="ORF">SNAT2548_LOCUS787</name>
</gene>
<reference evidence="1" key="1">
    <citation type="submission" date="2021-02" db="EMBL/GenBank/DDBJ databases">
        <authorList>
            <person name="Dougan E. K."/>
            <person name="Rhodes N."/>
            <person name="Thang M."/>
            <person name="Chan C."/>
        </authorList>
    </citation>
    <scope>NUCLEOTIDE SEQUENCE</scope>
</reference>
<sequence length="469" mass="51159">MVGPCWTCRTGLRQPCGGWFLDLAAESQDGAGFPGFPATTGCFWNESVPEVSLQLRSGTLLTESCGDGSCSFQLALNVELTQPFREGTEVAQIAAICKGTENCSMHEGIEVLTLAVHAAGSTRRSLSSLSPGLKLVFEDLPRHSQVLELMEDHGAELPMNVSFSLQLPSGGLDFRPIANLSSLVFRIALFPPQSWNAESCEVTFASLTGDVACETQLFGLHRSLVLVDMSATAPDSLDPSRDLWDPGIWHLALPTPRSAFFPSRAVAELQVSGEDENASYVEFSGFFPFAALWRFRSQEPGPRWPRPVPAQLLVFGRSGYGPSPFPSRNNEVLVRLVLPATVSRSTRGGAGLSLLLPQDYECLSAVTLLGLDTFQDQVLMAPEALELSNDLAVLFSSLQARPDSQDLWRQRGTRPSECFQDLEQWEAFYAGQQIFLQVILGRRFATQQLRVQQSAGLSDHALKFAPGAC</sequence>
<proteinExistence type="predicted"/>
<comment type="caution">
    <text evidence="1">The sequence shown here is derived from an EMBL/GenBank/DDBJ whole genome shotgun (WGS) entry which is preliminary data.</text>
</comment>
<keyword evidence="2" id="KW-1185">Reference proteome</keyword>
<dbReference type="Proteomes" id="UP000604046">
    <property type="component" value="Unassembled WGS sequence"/>
</dbReference>
<organism evidence="1 2">
    <name type="scientific">Symbiodinium natans</name>
    <dbReference type="NCBI Taxonomy" id="878477"/>
    <lineage>
        <taxon>Eukaryota</taxon>
        <taxon>Sar</taxon>
        <taxon>Alveolata</taxon>
        <taxon>Dinophyceae</taxon>
        <taxon>Suessiales</taxon>
        <taxon>Symbiodiniaceae</taxon>
        <taxon>Symbiodinium</taxon>
    </lineage>
</organism>
<dbReference type="OrthoDB" id="433448at2759"/>
<dbReference type="AlphaFoldDB" id="A0A812GXT4"/>
<accession>A0A812GXT4</accession>
<evidence type="ECO:0000313" key="1">
    <source>
        <dbReference type="EMBL" id="CAE6929416.1"/>
    </source>
</evidence>
<evidence type="ECO:0000313" key="2">
    <source>
        <dbReference type="Proteomes" id="UP000604046"/>
    </source>
</evidence>
<dbReference type="EMBL" id="CAJNDS010000038">
    <property type="protein sequence ID" value="CAE6929416.1"/>
    <property type="molecule type" value="Genomic_DNA"/>
</dbReference>